<proteinExistence type="predicted"/>
<keyword evidence="2" id="KW-1185">Reference proteome</keyword>
<reference evidence="3" key="1">
    <citation type="submission" date="2022-11" db="UniProtKB">
        <authorList>
            <consortium name="WormBaseParasite"/>
        </authorList>
    </citation>
    <scope>IDENTIFICATION</scope>
</reference>
<organism evidence="2 3">
    <name type="scientific">Ditylenchus dipsaci</name>
    <dbReference type="NCBI Taxonomy" id="166011"/>
    <lineage>
        <taxon>Eukaryota</taxon>
        <taxon>Metazoa</taxon>
        <taxon>Ecdysozoa</taxon>
        <taxon>Nematoda</taxon>
        <taxon>Chromadorea</taxon>
        <taxon>Rhabditida</taxon>
        <taxon>Tylenchina</taxon>
        <taxon>Tylenchomorpha</taxon>
        <taxon>Sphaerularioidea</taxon>
        <taxon>Anguinidae</taxon>
        <taxon>Anguininae</taxon>
        <taxon>Ditylenchus</taxon>
    </lineage>
</organism>
<feature type="domain" description="Domain of unknown function DB" evidence="1">
    <location>
        <begin position="125"/>
        <end position="216"/>
    </location>
</feature>
<dbReference type="InterPro" id="IPR002602">
    <property type="entry name" value="DB"/>
</dbReference>
<dbReference type="Proteomes" id="UP000887574">
    <property type="component" value="Unplaced"/>
</dbReference>
<protein>
    <recommendedName>
        <fullName evidence="1">Domain of unknown function DB domain-containing protein</fullName>
    </recommendedName>
</protein>
<sequence>MFRYIAYSVELVFQLNTNLLNFLIASNKAESNDFQHVCNAVFTDIAWFKDDVLLFNGTEFAASSGVEPSNIVLQRTISPESSNVARESCATEEYTLLLKNLTVQDAESGLKAGFHSRFTYDYTECCVERGLTPLCRSMCKPKDMHLEFFDPTSCKTDDYKNFLHCATDGGRRNYVPCCRQRNVPSFCYDFCSNNFQMLKRSHRLCLYYLPEIFECFSKQQALYPHKYQGNAGMSSGQSEAVVNNELGVIQNNNRRIKREPLLDVVVAQESGLGKDTKFVKLDPKNIEWGPNSEICAAWTNIIGNGSEPSNNTRKPANIRYVAYVQASNEYGTSEPSEPLFVTFSSLWDSKADIEHESSD</sequence>
<evidence type="ECO:0000259" key="1">
    <source>
        <dbReference type="Pfam" id="PF01682"/>
    </source>
</evidence>
<name>A0A915D0H0_9BILA</name>
<evidence type="ECO:0000313" key="3">
    <source>
        <dbReference type="WBParaSite" id="jg14531"/>
    </source>
</evidence>
<dbReference type="WBParaSite" id="jg14531">
    <property type="protein sequence ID" value="jg14531"/>
    <property type="gene ID" value="jg14531"/>
</dbReference>
<evidence type="ECO:0000313" key="2">
    <source>
        <dbReference type="Proteomes" id="UP000887574"/>
    </source>
</evidence>
<dbReference type="AlphaFoldDB" id="A0A915D0H0"/>
<dbReference type="Pfam" id="PF01682">
    <property type="entry name" value="DB"/>
    <property type="match status" value="1"/>
</dbReference>
<accession>A0A915D0H0</accession>